<keyword evidence="2" id="KW-1185">Reference proteome</keyword>
<dbReference type="RefSeq" id="WP_381726259.1">
    <property type="nucleotide sequence ID" value="NZ_JBHVBU010000021.1"/>
</dbReference>
<dbReference type="Proteomes" id="UP001600650">
    <property type="component" value="Unassembled WGS sequence"/>
</dbReference>
<protein>
    <submittedName>
        <fullName evidence="1">Uncharacterized protein</fullName>
    </submittedName>
</protein>
<organism evidence="1 2">
    <name type="scientific">Streptomyces cellulosae</name>
    <dbReference type="NCBI Taxonomy" id="1968"/>
    <lineage>
        <taxon>Bacteria</taxon>
        <taxon>Bacillati</taxon>
        <taxon>Actinomycetota</taxon>
        <taxon>Actinomycetes</taxon>
        <taxon>Kitasatosporales</taxon>
        <taxon>Streptomycetaceae</taxon>
        <taxon>Streptomyces</taxon>
    </lineage>
</organism>
<comment type="caution">
    <text evidence="1">The sequence shown here is derived from an EMBL/GenBank/DDBJ whole genome shotgun (WGS) entry which is preliminary data.</text>
</comment>
<sequence>MSTPTTPQQYPLQTILAAGLEWLYDVCQPDDSLLHGGSPTYHCFNGRKYYFAPSGPGGRPVLVVNIAQPRYEDRPGRFGSEHVLANPLEKTELEELTAVLEKMGRRVHRTWNGHPSETGSVLLEDFPHASLVSAAFRYRSGCPIHRSVFCSREKGCSWYADGHDKLVQPDVAKHVQQQAATTTGE</sequence>
<gene>
    <name evidence="1" type="ORF">ACFU0X_10455</name>
</gene>
<reference evidence="1 2" key="1">
    <citation type="submission" date="2024-09" db="EMBL/GenBank/DDBJ databases">
        <title>The Natural Products Discovery Center: Release of the First 8490 Sequenced Strains for Exploring Actinobacteria Biosynthetic Diversity.</title>
        <authorList>
            <person name="Kalkreuter E."/>
            <person name="Kautsar S.A."/>
            <person name="Yang D."/>
            <person name="Bader C.D."/>
            <person name="Teijaro C.N."/>
            <person name="Fluegel L."/>
            <person name="Davis C.M."/>
            <person name="Simpson J.R."/>
            <person name="Lauterbach L."/>
            <person name="Steele A.D."/>
            <person name="Gui C."/>
            <person name="Meng S."/>
            <person name="Li G."/>
            <person name="Viehrig K."/>
            <person name="Ye F."/>
            <person name="Su P."/>
            <person name="Kiefer A.F."/>
            <person name="Nichols A."/>
            <person name="Cepeda A.J."/>
            <person name="Yan W."/>
            <person name="Fan B."/>
            <person name="Jiang Y."/>
            <person name="Adhikari A."/>
            <person name="Zheng C.-J."/>
            <person name="Schuster L."/>
            <person name="Cowan T.M."/>
            <person name="Smanski M.J."/>
            <person name="Chevrette M.G."/>
            <person name="De Carvalho L.P.S."/>
            <person name="Shen B."/>
        </authorList>
    </citation>
    <scope>NUCLEOTIDE SEQUENCE [LARGE SCALE GENOMIC DNA]</scope>
    <source>
        <strain evidence="1 2">NPDC057399</strain>
    </source>
</reference>
<name>A0ABW6JDL9_STRCE</name>
<evidence type="ECO:0000313" key="2">
    <source>
        <dbReference type="Proteomes" id="UP001600650"/>
    </source>
</evidence>
<dbReference type="EMBL" id="JBHVBU010000021">
    <property type="protein sequence ID" value="MFE7963459.1"/>
    <property type="molecule type" value="Genomic_DNA"/>
</dbReference>
<accession>A0ABW6JDL9</accession>
<proteinExistence type="predicted"/>
<evidence type="ECO:0000313" key="1">
    <source>
        <dbReference type="EMBL" id="MFE7963459.1"/>
    </source>
</evidence>